<dbReference type="GO" id="GO:0008967">
    <property type="term" value="F:phosphoglycolate phosphatase activity"/>
    <property type="evidence" value="ECO:0007669"/>
    <property type="project" value="TreeGrafter"/>
</dbReference>
<reference evidence="2 3" key="1">
    <citation type="submission" date="2016-10" db="EMBL/GenBank/DDBJ databases">
        <authorList>
            <person name="de Groot N.N."/>
        </authorList>
    </citation>
    <scope>NUCLEOTIDE SEQUENCE [LARGE SCALE GENOMIC DNA]</scope>
    <source>
        <strain evidence="2 3">DSM 19182</strain>
    </source>
</reference>
<dbReference type="Gene3D" id="1.10.150.240">
    <property type="entry name" value="Putative phosphatase, domain 2"/>
    <property type="match status" value="1"/>
</dbReference>
<accession>A0A1H7VXZ9</accession>
<dbReference type="SUPFAM" id="SSF56784">
    <property type="entry name" value="HAD-like"/>
    <property type="match status" value="1"/>
</dbReference>
<dbReference type="Pfam" id="PF00702">
    <property type="entry name" value="Hydrolase"/>
    <property type="match status" value="1"/>
</dbReference>
<protein>
    <submittedName>
        <fullName evidence="2">Phosphoglycolate phosphatase</fullName>
    </submittedName>
</protein>
<proteinExistence type="predicted"/>
<dbReference type="PANTHER" id="PTHR43434">
    <property type="entry name" value="PHOSPHOGLYCOLATE PHOSPHATASE"/>
    <property type="match status" value="1"/>
</dbReference>
<dbReference type="InterPro" id="IPR023214">
    <property type="entry name" value="HAD_sf"/>
</dbReference>
<dbReference type="InterPro" id="IPR036412">
    <property type="entry name" value="HAD-like_sf"/>
</dbReference>
<evidence type="ECO:0000313" key="2">
    <source>
        <dbReference type="EMBL" id="SEM14080.1"/>
    </source>
</evidence>
<dbReference type="STRING" id="426703.SAMN04488100_12831"/>
<dbReference type="EMBL" id="FOBL01000028">
    <property type="protein sequence ID" value="SEM14080.1"/>
    <property type="molecule type" value="Genomic_DNA"/>
</dbReference>
<dbReference type="Proteomes" id="UP000198548">
    <property type="component" value="Unassembled WGS sequence"/>
</dbReference>
<dbReference type="InterPro" id="IPR023198">
    <property type="entry name" value="PGP-like_dom2"/>
</dbReference>
<dbReference type="SFLD" id="SFLDG01129">
    <property type="entry name" value="C1.5:_HAD__Beta-PGM__Phosphata"/>
    <property type="match status" value="1"/>
</dbReference>
<evidence type="ECO:0000313" key="3">
    <source>
        <dbReference type="Proteomes" id="UP000198548"/>
    </source>
</evidence>
<dbReference type="AlphaFoldDB" id="A0A1H7VXZ9"/>
<dbReference type="InterPro" id="IPR050155">
    <property type="entry name" value="HAD-like_hydrolase_sf"/>
</dbReference>
<dbReference type="RefSeq" id="WP_091489172.1">
    <property type="nucleotide sequence ID" value="NZ_BJUX01000014.1"/>
</dbReference>
<keyword evidence="4" id="KW-1185">Reference proteome</keyword>
<evidence type="ECO:0000313" key="4">
    <source>
        <dbReference type="Proteomes" id="UP000321425"/>
    </source>
</evidence>
<sequence length="219" mass="25583">MKDFSNVKTIIFDYDGTLHDSGRIYIPAFKRAYAYLVENEQAPEKVFQDKEITRWLGYSKTEMWELFMPDLVDAHKTEASRLIGETMVDKISRKEAHLYPAALETLAYLKEKYTLVFLSNCSIDYMESHADMFNLRNYFTDMYCTEMYGFSKSKKEIVADFKHNYPSEYVIVGDRHQDLEVGEMDETYAIGCTYGFGQKEELEKADMSINDISELKNIL</sequence>
<evidence type="ECO:0000313" key="1">
    <source>
        <dbReference type="EMBL" id="GEK89364.1"/>
    </source>
</evidence>
<dbReference type="Gene3D" id="3.40.50.1000">
    <property type="entry name" value="HAD superfamily/HAD-like"/>
    <property type="match status" value="1"/>
</dbReference>
<dbReference type="EMBL" id="BJUX01000014">
    <property type="protein sequence ID" value="GEK89364.1"/>
    <property type="molecule type" value="Genomic_DNA"/>
</dbReference>
<reference evidence="1 4" key="2">
    <citation type="submission" date="2019-07" db="EMBL/GenBank/DDBJ databases">
        <title>Whole genome shotgun sequence of Alkalibacterium putridalgicola NBRC 103243.</title>
        <authorList>
            <person name="Hosoyama A."/>
            <person name="Uohara A."/>
            <person name="Ohji S."/>
            <person name="Ichikawa N."/>
        </authorList>
    </citation>
    <scope>NUCLEOTIDE SEQUENCE [LARGE SCALE GENOMIC DNA]</scope>
    <source>
        <strain evidence="1 4">NBRC 103243</strain>
    </source>
</reference>
<dbReference type="PANTHER" id="PTHR43434:SF1">
    <property type="entry name" value="PHOSPHOGLYCOLATE PHOSPHATASE"/>
    <property type="match status" value="1"/>
</dbReference>
<organism evidence="2 3">
    <name type="scientific">Alkalibacterium putridalgicola</name>
    <dbReference type="NCBI Taxonomy" id="426703"/>
    <lineage>
        <taxon>Bacteria</taxon>
        <taxon>Bacillati</taxon>
        <taxon>Bacillota</taxon>
        <taxon>Bacilli</taxon>
        <taxon>Lactobacillales</taxon>
        <taxon>Carnobacteriaceae</taxon>
        <taxon>Alkalibacterium</taxon>
    </lineage>
</organism>
<dbReference type="SFLD" id="SFLDS00003">
    <property type="entry name" value="Haloacid_Dehalogenase"/>
    <property type="match status" value="1"/>
</dbReference>
<dbReference type="Proteomes" id="UP000321425">
    <property type="component" value="Unassembled WGS sequence"/>
</dbReference>
<dbReference type="OrthoDB" id="9792518at2"/>
<name>A0A1H7VXZ9_9LACT</name>
<gene>
    <name evidence="1" type="ORF">APU01nite_14030</name>
    <name evidence="2" type="ORF">SAMN04488100_12831</name>
</gene>
<dbReference type="GO" id="GO:0006281">
    <property type="term" value="P:DNA repair"/>
    <property type="evidence" value="ECO:0007669"/>
    <property type="project" value="TreeGrafter"/>
</dbReference>